<evidence type="ECO:0000256" key="2">
    <source>
        <dbReference type="ARBA" id="ARBA00022692"/>
    </source>
</evidence>
<evidence type="ECO:0000256" key="1">
    <source>
        <dbReference type="ARBA" id="ARBA00004141"/>
    </source>
</evidence>
<evidence type="ECO:0000256" key="4">
    <source>
        <dbReference type="ARBA" id="ARBA00023136"/>
    </source>
</evidence>
<organism evidence="6 7">
    <name type="scientific">Klebsiella variicola</name>
    <dbReference type="NCBI Taxonomy" id="244366"/>
    <lineage>
        <taxon>Bacteria</taxon>
        <taxon>Pseudomonadati</taxon>
        <taxon>Pseudomonadota</taxon>
        <taxon>Gammaproteobacteria</taxon>
        <taxon>Enterobacterales</taxon>
        <taxon>Enterobacteriaceae</taxon>
        <taxon>Klebsiella/Raoultella group</taxon>
        <taxon>Klebsiella</taxon>
        <taxon>Klebsiella pneumoniae complex</taxon>
    </lineage>
</organism>
<accession>A0A7H4MPE5</accession>
<sequence length="96" mass="10288">MNNNPLFNWQDIAGILPKLLENLPVTLGITLASLLLGLTIALLIVLLQFSRFKPLSAVANGYTDILRGRPPGAADPAVFLRRKINFDCAGAAAAMD</sequence>
<keyword evidence="4 5" id="KW-0472">Membrane</keyword>
<evidence type="ECO:0000313" key="7">
    <source>
        <dbReference type="Proteomes" id="UP000254545"/>
    </source>
</evidence>
<dbReference type="AlphaFoldDB" id="A0A7H4MPE5"/>
<dbReference type="Gene3D" id="1.10.3720.10">
    <property type="entry name" value="MetI-like"/>
    <property type="match status" value="1"/>
</dbReference>
<name>A0A7H4MPE5_KLEVA</name>
<dbReference type="Proteomes" id="UP000254545">
    <property type="component" value="Unassembled WGS sequence"/>
</dbReference>
<dbReference type="SUPFAM" id="SSF161098">
    <property type="entry name" value="MetI-like"/>
    <property type="match status" value="1"/>
</dbReference>
<keyword evidence="2 5" id="KW-0812">Transmembrane</keyword>
<keyword evidence="3 5" id="KW-1133">Transmembrane helix</keyword>
<evidence type="ECO:0000256" key="3">
    <source>
        <dbReference type="ARBA" id="ARBA00022989"/>
    </source>
</evidence>
<proteinExistence type="predicted"/>
<dbReference type="GO" id="GO:0016020">
    <property type="term" value="C:membrane"/>
    <property type="evidence" value="ECO:0007669"/>
    <property type="project" value="UniProtKB-SubCell"/>
</dbReference>
<comment type="caution">
    <text evidence="6">The sequence shown here is derived from an EMBL/GenBank/DDBJ whole genome shotgun (WGS) entry which is preliminary data.</text>
</comment>
<feature type="transmembrane region" description="Helical" evidence="5">
    <location>
        <begin position="25"/>
        <end position="47"/>
    </location>
</feature>
<reference evidence="6 7" key="1">
    <citation type="submission" date="2018-06" db="EMBL/GenBank/DDBJ databases">
        <authorList>
            <consortium name="Pathogen Informatics"/>
            <person name="Doyle S."/>
        </authorList>
    </citation>
    <scope>NUCLEOTIDE SEQUENCE [LARGE SCALE GENOMIC DNA]</scope>
    <source>
        <strain evidence="6 7">NCTC9177</strain>
    </source>
</reference>
<dbReference type="EMBL" id="UGKR01000003">
    <property type="protein sequence ID" value="STS92195.1"/>
    <property type="molecule type" value="Genomic_DNA"/>
</dbReference>
<evidence type="ECO:0000313" key="6">
    <source>
        <dbReference type="EMBL" id="STS92195.1"/>
    </source>
</evidence>
<evidence type="ECO:0000256" key="5">
    <source>
        <dbReference type="SAM" id="Phobius"/>
    </source>
</evidence>
<dbReference type="InterPro" id="IPR035906">
    <property type="entry name" value="MetI-like_sf"/>
</dbReference>
<gene>
    <name evidence="6" type="primary">gltK_4</name>
    <name evidence="6" type="ORF">NCTC9177_06127</name>
</gene>
<protein>
    <submittedName>
        <fullName evidence="6">ABC-type amino acid transport system</fullName>
    </submittedName>
</protein>
<comment type="subcellular location">
    <subcellularLocation>
        <location evidence="1">Membrane</location>
        <topology evidence="1">Multi-pass membrane protein</topology>
    </subcellularLocation>
</comment>